<evidence type="ECO:0000313" key="2">
    <source>
        <dbReference type="EMBL" id="MDN3425699.1"/>
    </source>
</evidence>
<keyword evidence="1" id="KW-1133">Transmembrane helix</keyword>
<proteinExistence type="predicted"/>
<gene>
    <name evidence="2" type="ORF">QMA01_00230</name>
</gene>
<accession>A0ABT7ZEX8</accession>
<protein>
    <recommendedName>
        <fullName evidence="4">DUF4878 domain-containing protein</fullName>
    </recommendedName>
</protein>
<evidence type="ECO:0000313" key="3">
    <source>
        <dbReference type="Proteomes" id="UP001225873"/>
    </source>
</evidence>
<evidence type="ECO:0008006" key="4">
    <source>
        <dbReference type="Google" id="ProtNLM"/>
    </source>
</evidence>
<organism evidence="2 3">
    <name type="scientific">Planococcus notacanthi</name>
    <dbReference type="NCBI Taxonomy" id="3035188"/>
    <lineage>
        <taxon>Bacteria</taxon>
        <taxon>Bacillati</taxon>
        <taxon>Bacillota</taxon>
        <taxon>Bacilli</taxon>
        <taxon>Bacillales</taxon>
        <taxon>Caryophanaceae</taxon>
        <taxon>Planococcus</taxon>
    </lineage>
</organism>
<evidence type="ECO:0000256" key="1">
    <source>
        <dbReference type="SAM" id="Phobius"/>
    </source>
</evidence>
<dbReference type="Proteomes" id="UP001225873">
    <property type="component" value="Unassembled WGS sequence"/>
</dbReference>
<dbReference type="EMBL" id="JASDCQ010000001">
    <property type="protein sequence ID" value="MDN3425699.1"/>
    <property type="molecule type" value="Genomic_DNA"/>
</dbReference>
<feature type="transmembrane region" description="Helical" evidence="1">
    <location>
        <begin position="16"/>
        <end position="34"/>
    </location>
</feature>
<keyword evidence="3" id="KW-1185">Reference proteome</keyword>
<name>A0ABT7ZEX8_9BACL</name>
<keyword evidence="1" id="KW-0472">Membrane</keyword>
<reference evidence="2 3" key="1">
    <citation type="submission" date="2023-03" db="EMBL/GenBank/DDBJ databases">
        <authorList>
            <person name="Uniacke-Lowe S."/>
            <person name="Ross P."/>
            <person name="Hill C."/>
        </authorList>
    </citation>
    <scope>NUCLEOTIDE SEQUENCE [LARGE SCALE GENOMIC DNA]</scope>
    <source>
        <strain evidence="2 3">APC 4016</strain>
    </source>
</reference>
<keyword evidence="1" id="KW-0812">Transmembrane</keyword>
<comment type="caution">
    <text evidence="2">The sequence shown here is derived from an EMBL/GenBank/DDBJ whole genome shotgun (WGS) entry which is preliminary data.</text>
</comment>
<dbReference type="RefSeq" id="WP_290214037.1">
    <property type="nucleotide sequence ID" value="NZ_JASDCQ010000001.1"/>
</dbReference>
<sequence length="167" mass="18886">MNKISLVLNKVGKNNLILLVIGLVLVIVITNTLLSTVSNTPTGTVKNLISYSDNAKWEKGEDLIATRMKSFLKSENATENIRISMGELVYDESGAGKLDDYQVEEIKIDEDDIFYDNTTNLREENGESEAAIVHANLTFDNERVTKKWEFDLVKENGKWKVLSYRPI</sequence>
<dbReference type="Gene3D" id="3.10.450.50">
    <property type="match status" value="1"/>
</dbReference>